<evidence type="ECO:0008006" key="6">
    <source>
        <dbReference type="Google" id="ProtNLM"/>
    </source>
</evidence>
<proteinExistence type="predicted"/>
<dbReference type="Proteomes" id="UP000184031">
    <property type="component" value="Unassembled WGS sequence"/>
</dbReference>
<dbReference type="Proteomes" id="UP000198940">
    <property type="component" value="Unassembled WGS sequence"/>
</dbReference>
<feature type="transmembrane region" description="Helical" evidence="1">
    <location>
        <begin position="27"/>
        <end position="45"/>
    </location>
</feature>
<feature type="transmembrane region" description="Helical" evidence="1">
    <location>
        <begin position="52"/>
        <end position="72"/>
    </location>
</feature>
<dbReference type="AlphaFoldDB" id="A0A1M7AUJ7"/>
<evidence type="ECO:0000313" key="3">
    <source>
        <dbReference type="EMBL" id="SHL46392.1"/>
    </source>
</evidence>
<organism evidence="3 4">
    <name type="scientific">Flagellimonas taeanensis</name>
    <dbReference type="NCBI Taxonomy" id="1005926"/>
    <lineage>
        <taxon>Bacteria</taxon>
        <taxon>Pseudomonadati</taxon>
        <taxon>Bacteroidota</taxon>
        <taxon>Flavobacteriia</taxon>
        <taxon>Flavobacteriales</taxon>
        <taxon>Flavobacteriaceae</taxon>
        <taxon>Flagellimonas</taxon>
    </lineage>
</organism>
<keyword evidence="1" id="KW-0812">Transmembrane</keyword>
<dbReference type="RefSeq" id="WP_072882226.1">
    <property type="nucleotide sequence ID" value="NZ_FRAT01000010.1"/>
</dbReference>
<reference evidence="3 4" key="1">
    <citation type="submission" date="2016-11" db="EMBL/GenBank/DDBJ databases">
        <authorList>
            <person name="Varghese N."/>
            <person name="Submissions S."/>
        </authorList>
    </citation>
    <scope>NUCLEOTIDE SEQUENCE [LARGE SCALE GENOMIC DNA]</scope>
    <source>
        <strain evidence="3 4">CGMCC 1.12174</strain>
        <strain evidence="2 5">DSM 26351</strain>
    </source>
</reference>
<evidence type="ECO:0000313" key="4">
    <source>
        <dbReference type="Proteomes" id="UP000184031"/>
    </source>
</evidence>
<accession>A0A1M7AUJ7</accession>
<keyword evidence="5" id="KW-1185">Reference proteome</keyword>
<dbReference type="Gene3D" id="1.20.120.1220">
    <property type="match status" value="1"/>
</dbReference>
<evidence type="ECO:0000313" key="5">
    <source>
        <dbReference type="Proteomes" id="UP000198940"/>
    </source>
</evidence>
<dbReference type="STRING" id="1055723.SAMN05216293_3547"/>
<dbReference type="OrthoDB" id="798769at2"/>
<gene>
    <name evidence="2" type="ORF">SAMN04487891_109174</name>
    <name evidence="3" type="ORF">SAMN05216293_3547</name>
</gene>
<feature type="transmembrane region" description="Helical" evidence="1">
    <location>
        <begin position="92"/>
        <end position="125"/>
    </location>
</feature>
<name>A0A1M7AUJ7_9FLAO</name>
<dbReference type="EMBL" id="FOKU01000009">
    <property type="protein sequence ID" value="SFC36144.1"/>
    <property type="molecule type" value="Genomic_DNA"/>
</dbReference>
<sequence length="162" mass="18428">MIVVLKLLLISGLGAIAWQDFRERQVLWFLFPIIALLFAALHYLLAVDWRVFLNQLAINWALVSCIVSILFIYTKLITKKRFLDHSMGLGDILFLFAFAMGFPTISFIVLLVCSIFFSLVAFVIFKRRMEPDTIPLAGFMGLFLIVAIGHGLIFNTSLFYGN</sequence>
<evidence type="ECO:0000313" key="2">
    <source>
        <dbReference type="EMBL" id="SFC36144.1"/>
    </source>
</evidence>
<comment type="caution">
    <text evidence="3">The sequence shown here is derived from an EMBL/GenBank/DDBJ whole genome shotgun (WGS) entry which is preliminary data.</text>
</comment>
<feature type="transmembrane region" description="Helical" evidence="1">
    <location>
        <begin position="137"/>
        <end position="160"/>
    </location>
</feature>
<protein>
    <recommendedName>
        <fullName evidence="6">Type IV leader peptidase family protein</fullName>
    </recommendedName>
</protein>
<keyword evidence="1" id="KW-0472">Membrane</keyword>
<evidence type="ECO:0000256" key="1">
    <source>
        <dbReference type="SAM" id="Phobius"/>
    </source>
</evidence>
<keyword evidence="1" id="KW-1133">Transmembrane helix</keyword>
<dbReference type="EMBL" id="FRAT01000010">
    <property type="protein sequence ID" value="SHL46392.1"/>
    <property type="molecule type" value="Genomic_DNA"/>
</dbReference>